<proteinExistence type="predicted"/>
<name>A0A8H3V5M7_VENIN</name>
<comment type="caution">
    <text evidence="1">The sequence shown here is derived from an EMBL/GenBank/DDBJ whole genome shotgun (WGS) entry which is preliminary data.</text>
</comment>
<gene>
    <name evidence="1" type="ORF">EG328_009780</name>
</gene>
<reference evidence="1 2" key="1">
    <citation type="submission" date="2018-12" db="EMBL/GenBank/DDBJ databases">
        <title>Venturia inaequalis Genome Resource.</title>
        <authorList>
            <person name="Lichtner F.J."/>
        </authorList>
    </citation>
    <scope>NUCLEOTIDE SEQUENCE [LARGE SCALE GENOMIC DNA]</scope>
    <source>
        <strain evidence="1 2">120213</strain>
    </source>
</reference>
<evidence type="ECO:0000313" key="2">
    <source>
        <dbReference type="Proteomes" id="UP000447873"/>
    </source>
</evidence>
<dbReference type="EMBL" id="WNWS01000060">
    <property type="protein sequence ID" value="KAE9983612.1"/>
    <property type="molecule type" value="Genomic_DNA"/>
</dbReference>
<evidence type="ECO:0000313" key="1">
    <source>
        <dbReference type="EMBL" id="KAE9983612.1"/>
    </source>
</evidence>
<dbReference type="Proteomes" id="UP000447873">
    <property type="component" value="Unassembled WGS sequence"/>
</dbReference>
<protein>
    <submittedName>
        <fullName evidence="1">Uncharacterized protein</fullName>
    </submittedName>
</protein>
<dbReference type="AlphaFoldDB" id="A0A8H3V5M7"/>
<accession>A0A8H3V5M7</accession>
<sequence length="162" mass="18585">MADDAETNGQTNIIREALEDKETANFHHYLYQQRDNIQYIVAHHFRLSSKNGCVVSPKEEWKYGGFNTSIPVHIPSLQKRILVRCPMAHKLGESYYPGTVDEKSNGEVGVNLWMQQECTEIPIAPLHGFQFADGRHSSSLIRNTSFFLVDFYDIYDDVFANI</sequence>
<organism evidence="1 2">
    <name type="scientific">Venturia inaequalis</name>
    <name type="common">Apple scab fungus</name>
    <dbReference type="NCBI Taxonomy" id="5025"/>
    <lineage>
        <taxon>Eukaryota</taxon>
        <taxon>Fungi</taxon>
        <taxon>Dikarya</taxon>
        <taxon>Ascomycota</taxon>
        <taxon>Pezizomycotina</taxon>
        <taxon>Dothideomycetes</taxon>
        <taxon>Pleosporomycetidae</taxon>
        <taxon>Venturiales</taxon>
        <taxon>Venturiaceae</taxon>
        <taxon>Venturia</taxon>
    </lineage>
</organism>